<name>A0AAD6N3S7_PENCN</name>
<accession>A0AAD6N3S7</accession>
<evidence type="ECO:0000256" key="1">
    <source>
        <dbReference type="SAM" id="MobiDB-lite"/>
    </source>
</evidence>
<proteinExistence type="predicted"/>
<feature type="compositionally biased region" description="Polar residues" evidence="1">
    <location>
        <begin position="14"/>
        <end position="40"/>
    </location>
</feature>
<organism evidence="2 3">
    <name type="scientific">Penicillium canescens</name>
    <dbReference type="NCBI Taxonomy" id="5083"/>
    <lineage>
        <taxon>Eukaryota</taxon>
        <taxon>Fungi</taxon>
        <taxon>Dikarya</taxon>
        <taxon>Ascomycota</taxon>
        <taxon>Pezizomycotina</taxon>
        <taxon>Eurotiomycetes</taxon>
        <taxon>Eurotiomycetidae</taxon>
        <taxon>Eurotiales</taxon>
        <taxon>Aspergillaceae</taxon>
        <taxon>Penicillium</taxon>
    </lineage>
</organism>
<reference evidence="2" key="2">
    <citation type="submission" date="2023-01" db="EMBL/GenBank/DDBJ databases">
        <authorList>
            <person name="Petersen C."/>
        </authorList>
    </citation>
    <scope>NUCLEOTIDE SEQUENCE</scope>
    <source>
        <strain evidence="2">IBT 15450</strain>
    </source>
</reference>
<sequence length="305" mass="35306">MEESTYPSPIPKRSTFQFPWSAEQANSQVQPVENSENQDYQPDPIVPPEDQSGDDNENRATAWKSFSKDGNAGNVTMRLLRDSWSLFKDLRLEHWVEHVLGMPSAAISLFESYHHRLGFSLFCFLCQAPEELEKYHGVAKKVQPTDRFLYDTITHAVKSFENNQIYSPLSLDASLITSPLKAILSQPDKNILRRLVVLGNRYKRYRRCSGLAQGREFQTNTAFLEILREKAVPGIAWEISRDTFDDFRKISLHSIRDYDLHIRRLALRWDNLYYDVDDVAATGEFDGTLMGSFTIYEISFRFLLF</sequence>
<reference evidence="2" key="1">
    <citation type="journal article" date="2023" name="IMA Fungus">
        <title>Comparative genomic study of the Penicillium genus elucidates a diverse pangenome and 15 lateral gene transfer events.</title>
        <authorList>
            <person name="Petersen C."/>
            <person name="Sorensen T."/>
            <person name="Nielsen M.R."/>
            <person name="Sondergaard T.E."/>
            <person name="Sorensen J.L."/>
            <person name="Fitzpatrick D.A."/>
            <person name="Frisvad J.C."/>
            <person name="Nielsen K.L."/>
        </authorList>
    </citation>
    <scope>NUCLEOTIDE SEQUENCE</scope>
    <source>
        <strain evidence="2">IBT 15450</strain>
    </source>
</reference>
<feature type="region of interest" description="Disordered" evidence="1">
    <location>
        <begin position="1"/>
        <end position="58"/>
    </location>
</feature>
<comment type="caution">
    <text evidence="2">The sequence shown here is derived from an EMBL/GenBank/DDBJ whole genome shotgun (WGS) entry which is preliminary data.</text>
</comment>
<gene>
    <name evidence="2" type="ORF">N7460_012262</name>
</gene>
<dbReference type="AlphaFoldDB" id="A0AAD6N3S7"/>
<evidence type="ECO:0000313" key="2">
    <source>
        <dbReference type="EMBL" id="KAJ6027445.1"/>
    </source>
</evidence>
<protein>
    <submittedName>
        <fullName evidence="2">Uncharacterized protein</fullName>
    </submittedName>
</protein>
<evidence type="ECO:0000313" key="3">
    <source>
        <dbReference type="Proteomes" id="UP001219568"/>
    </source>
</evidence>
<dbReference type="EMBL" id="JAQJZL010000015">
    <property type="protein sequence ID" value="KAJ6027445.1"/>
    <property type="molecule type" value="Genomic_DNA"/>
</dbReference>
<dbReference type="Proteomes" id="UP001219568">
    <property type="component" value="Unassembled WGS sequence"/>
</dbReference>
<keyword evidence="3" id="KW-1185">Reference proteome</keyword>